<evidence type="ECO:0000313" key="3">
    <source>
        <dbReference type="Proteomes" id="UP000198263"/>
    </source>
</evidence>
<keyword evidence="3" id="KW-1185">Reference proteome</keyword>
<gene>
    <name evidence="2" type="ORF">AWB72_04190</name>
</gene>
<organism evidence="2 3">
    <name type="scientific">Caballeronia concitans</name>
    <dbReference type="NCBI Taxonomy" id="1777133"/>
    <lineage>
        <taxon>Bacteria</taxon>
        <taxon>Pseudomonadati</taxon>
        <taxon>Pseudomonadota</taxon>
        <taxon>Betaproteobacteria</taxon>
        <taxon>Burkholderiales</taxon>
        <taxon>Burkholderiaceae</taxon>
        <taxon>Caballeronia</taxon>
    </lineage>
</organism>
<protein>
    <recommendedName>
        <fullName evidence="4">Lipoprotein</fullName>
    </recommendedName>
</protein>
<name>A0A658R1J8_9BURK</name>
<sequence>MKKMSQPKALFAITLSAALTFLSGCHDDKHADAASTASASAPAPASATNEPSAAERLRTAKLQLLKSVSGVWKPVQGNGLMTINATESDIQVTQGDTLLPVALGDVDPDNNTVNYKIFWKSGKQEVRTIQILTPVEEENSTTLTVTAADGSQRVYTLIRNLSHDDITRINALGAQGAPAQDQTAAPAQAAPAPVDASTNRGVIDMWLGGIDMNMRSCPGSTCAQVIVVPKDSKVSVDTSTIRSVTETSGVNTPWVRVTYEGAYCAETDIDPKVAGCTPTHSTEAPVTGWMNYTRLMAAPRPQQ</sequence>
<dbReference type="OrthoDB" id="9035685at2"/>
<dbReference type="AlphaFoldDB" id="A0A658R1J8"/>
<keyword evidence="1" id="KW-0732">Signal</keyword>
<feature type="chain" id="PRO_5025013559" description="Lipoprotein" evidence="1">
    <location>
        <begin position="18"/>
        <end position="303"/>
    </location>
</feature>
<evidence type="ECO:0000256" key="1">
    <source>
        <dbReference type="SAM" id="SignalP"/>
    </source>
</evidence>
<evidence type="ECO:0008006" key="4">
    <source>
        <dbReference type="Google" id="ProtNLM"/>
    </source>
</evidence>
<accession>A0A658R1J8</accession>
<dbReference type="EMBL" id="FCNV02000010">
    <property type="protein sequence ID" value="SAL40142.1"/>
    <property type="molecule type" value="Genomic_DNA"/>
</dbReference>
<dbReference type="PROSITE" id="PS51257">
    <property type="entry name" value="PROKAR_LIPOPROTEIN"/>
    <property type="match status" value="1"/>
</dbReference>
<evidence type="ECO:0000313" key="2">
    <source>
        <dbReference type="EMBL" id="SAL40142.1"/>
    </source>
</evidence>
<reference evidence="2 3" key="1">
    <citation type="submission" date="2016-01" db="EMBL/GenBank/DDBJ databases">
        <authorList>
            <person name="Peeters C."/>
        </authorList>
    </citation>
    <scope>NUCLEOTIDE SEQUENCE [LARGE SCALE GENOMIC DNA]</scope>
    <source>
        <strain evidence="2">LMG 29315</strain>
    </source>
</reference>
<feature type="signal peptide" evidence="1">
    <location>
        <begin position="1"/>
        <end position="17"/>
    </location>
</feature>
<dbReference type="RefSeq" id="WP_040050281.1">
    <property type="nucleotide sequence ID" value="NZ_FCNV02000010.1"/>
</dbReference>
<dbReference type="Proteomes" id="UP000198263">
    <property type="component" value="Unassembled WGS sequence"/>
</dbReference>
<proteinExistence type="predicted"/>
<comment type="caution">
    <text evidence="2">The sequence shown here is derived from an EMBL/GenBank/DDBJ whole genome shotgun (WGS) entry which is preliminary data.</text>
</comment>